<feature type="domain" description="Tyr recombinase" evidence="2">
    <location>
        <begin position="195"/>
        <end position="443"/>
    </location>
</feature>
<dbReference type="SUPFAM" id="SSF56349">
    <property type="entry name" value="DNA breaking-rejoining enzymes"/>
    <property type="match status" value="1"/>
</dbReference>
<evidence type="ECO:0000256" key="1">
    <source>
        <dbReference type="ARBA" id="ARBA00023172"/>
    </source>
</evidence>
<dbReference type="Proteomes" id="UP000680714">
    <property type="component" value="Unassembled WGS sequence"/>
</dbReference>
<dbReference type="InterPro" id="IPR013762">
    <property type="entry name" value="Integrase-like_cat_sf"/>
</dbReference>
<dbReference type="CDD" id="cd00397">
    <property type="entry name" value="DNA_BRE_C"/>
    <property type="match status" value="1"/>
</dbReference>
<keyword evidence="4" id="KW-1185">Reference proteome</keyword>
<dbReference type="Pfam" id="PF00589">
    <property type="entry name" value="Phage_integrase"/>
    <property type="match status" value="1"/>
</dbReference>
<dbReference type="EMBL" id="JAGTUF010000006">
    <property type="protein sequence ID" value="MBR9971815.1"/>
    <property type="molecule type" value="Genomic_DNA"/>
</dbReference>
<sequence length="460" mass="52391">MNLIESSRAHWRVEHLDAVGLPVVSILLPGGIPWTTWSDYRHRLGIGAQRSQARHIGSLIEFMDARWRDYLPLERRTLFMQHWVDALVMGTVGPDGDDPSDLFWLPKSAAEVRRSLQTVTAFGDWLAESRGIRPLNPERQASLSEQIVFWRGWAKRKDSSLFAHLRSAGRAYEQSRVAREITVRKQSAYHENPANETKRFPEESILPLLRDGFSSRPPHLRWTILRDQLITILLHFGGRRISEVLQMWIGDVQPHPSDPTRCVPWVHHPSDGYAEYRDPKTGATGQIRRDEYLRLVYGRAPLTAATGRRRVGFKNPLLTHRNALRTFWSDAAADRVFWSLYLLYIQSRPKVSRHPYLFVTPAGDPMTRAGFEKVHAAAVRRIGLIPAKRLGTTPHGHRHAYGSRAAKRGVSSKALQVAMGHRTPASQETYKGPLLGEIAEEMEAAEKHTRHQLELGCLLK</sequence>
<keyword evidence="1" id="KW-0233">DNA recombination</keyword>
<dbReference type="InterPro" id="IPR002104">
    <property type="entry name" value="Integrase_catalytic"/>
</dbReference>
<comment type="caution">
    <text evidence="3">The sequence shown here is derived from an EMBL/GenBank/DDBJ whole genome shotgun (WGS) entry which is preliminary data.</text>
</comment>
<name>A0ABS5IBM3_9PROT</name>
<dbReference type="InterPro" id="IPR011010">
    <property type="entry name" value="DNA_brk_join_enz"/>
</dbReference>
<gene>
    <name evidence="3" type="ORF">KEC16_08815</name>
</gene>
<organism evidence="3 4">
    <name type="scientific">Magnetospirillum sulfuroxidans</name>
    <dbReference type="NCBI Taxonomy" id="611300"/>
    <lineage>
        <taxon>Bacteria</taxon>
        <taxon>Pseudomonadati</taxon>
        <taxon>Pseudomonadota</taxon>
        <taxon>Alphaproteobacteria</taxon>
        <taxon>Rhodospirillales</taxon>
        <taxon>Rhodospirillaceae</taxon>
        <taxon>Magnetospirillum</taxon>
    </lineage>
</organism>
<dbReference type="Gene3D" id="1.10.443.10">
    <property type="entry name" value="Intergrase catalytic core"/>
    <property type="match status" value="1"/>
</dbReference>
<dbReference type="NCBIfam" id="NF040693">
    <property type="entry name" value="recomb_GmtY"/>
    <property type="match status" value="1"/>
</dbReference>
<reference evidence="3 4" key="1">
    <citation type="submission" date="2021-04" db="EMBL/GenBank/DDBJ databases">
        <title>Magnetospirillum sulfuroxidans sp. nov., a facultative chemolithoautotrophic sulfur-oxidizing alphaproteobacterium isolated from freshwater sediment and proposals for Paramagetospirillum gen. nov., and Magnetospirillaceae fam. nov.</title>
        <authorList>
            <person name="Koziaeva V."/>
            <person name="Geelhoed J.S."/>
            <person name="Sorokin D.Y."/>
            <person name="Grouzdev D.S."/>
        </authorList>
    </citation>
    <scope>NUCLEOTIDE SEQUENCE [LARGE SCALE GENOMIC DNA]</scope>
    <source>
        <strain evidence="3 4">J10</strain>
    </source>
</reference>
<protein>
    <submittedName>
        <fullName evidence="3">Site-specific integrase</fullName>
    </submittedName>
</protein>
<evidence type="ECO:0000313" key="3">
    <source>
        <dbReference type="EMBL" id="MBR9971815.1"/>
    </source>
</evidence>
<dbReference type="RefSeq" id="WP_211547949.1">
    <property type="nucleotide sequence ID" value="NZ_JAGTUF010000006.1"/>
</dbReference>
<proteinExistence type="predicted"/>
<accession>A0ABS5IBM3</accession>
<dbReference type="PROSITE" id="PS51898">
    <property type="entry name" value="TYR_RECOMBINASE"/>
    <property type="match status" value="1"/>
</dbReference>
<evidence type="ECO:0000313" key="4">
    <source>
        <dbReference type="Proteomes" id="UP000680714"/>
    </source>
</evidence>
<evidence type="ECO:0000259" key="2">
    <source>
        <dbReference type="PROSITE" id="PS51898"/>
    </source>
</evidence>